<name>A0A6G0XCI0_APHCR</name>
<evidence type="ECO:0000313" key="2">
    <source>
        <dbReference type="Proteomes" id="UP000478052"/>
    </source>
</evidence>
<evidence type="ECO:0000313" key="1">
    <source>
        <dbReference type="EMBL" id="KAF0737724.1"/>
    </source>
</evidence>
<proteinExistence type="predicted"/>
<dbReference type="OrthoDB" id="10045355at2759"/>
<dbReference type="EMBL" id="VUJU01007967">
    <property type="protein sequence ID" value="KAF0737724.1"/>
    <property type="molecule type" value="Genomic_DNA"/>
</dbReference>
<dbReference type="AlphaFoldDB" id="A0A6G0XCI0"/>
<protein>
    <submittedName>
        <fullName evidence="1">C2H2-type domain-containing protein</fullName>
    </submittedName>
</protein>
<comment type="caution">
    <text evidence="1">The sequence shown here is derived from an EMBL/GenBank/DDBJ whole genome shotgun (WGS) entry which is preliminary data.</text>
</comment>
<feature type="non-terminal residue" evidence="1">
    <location>
        <position position="48"/>
    </location>
</feature>
<accession>A0A6G0XCI0</accession>
<organism evidence="1 2">
    <name type="scientific">Aphis craccivora</name>
    <name type="common">Cowpea aphid</name>
    <dbReference type="NCBI Taxonomy" id="307492"/>
    <lineage>
        <taxon>Eukaryota</taxon>
        <taxon>Metazoa</taxon>
        <taxon>Ecdysozoa</taxon>
        <taxon>Arthropoda</taxon>
        <taxon>Hexapoda</taxon>
        <taxon>Insecta</taxon>
        <taxon>Pterygota</taxon>
        <taxon>Neoptera</taxon>
        <taxon>Paraneoptera</taxon>
        <taxon>Hemiptera</taxon>
        <taxon>Sternorrhyncha</taxon>
        <taxon>Aphidomorpha</taxon>
        <taxon>Aphidoidea</taxon>
        <taxon>Aphididae</taxon>
        <taxon>Aphidini</taxon>
        <taxon>Aphis</taxon>
        <taxon>Aphis</taxon>
    </lineage>
</organism>
<sequence length="48" mass="5573">MLGFSESFMANFPCRFCKSSKFDCNYSVICDSTKSRNEENYLQDLTTN</sequence>
<dbReference type="Proteomes" id="UP000478052">
    <property type="component" value="Unassembled WGS sequence"/>
</dbReference>
<keyword evidence="2" id="KW-1185">Reference proteome</keyword>
<reference evidence="1 2" key="1">
    <citation type="submission" date="2019-08" db="EMBL/GenBank/DDBJ databases">
        <title>Whole genome of Aphis craccivora.</title>
        <authorList>
            <person name="Voronova N.V."/>
            <person name="Shulinski R.S."/>
            <person name="Bandarenka Y.V."/>
            <person name="Zhorov D.G."/>
            <person name="Warner D."/>
        </authorList>
    </citation>
    <scope>NUCLEOTIDE SEQUENCE [LARGE SCALE GENOMIC DNA]</scope>
    <source>
        <strain evidence="1">180601</strain>
        <tissue evidence="1">Whole Body</tissue>
    </source>
</reference>
<gene>
    <name evidence="1" type="ORF">FWK35_00038753</name>
</gene>